<organism evidence="2 3">
    <name type="scientific">Leptospira inadai serovar Lyme str. 10</name>
    <dbReference type="NCBI Taxonomy" id="1049790"/>
    <lineage>
        <taxon>Bacteria</taxon>
        <taxon>Pseudomonadati</taxon>
        <taxon>Spirochaetota</taxon>
        <taxon>Spirochaetia</taxon>
        <taxon>Leptospirales</taxon>
        <taxon>Leptospiraceae</taxon>
        <taxon>Leptospira</taxon>
    </lineage>
</organism>
<protein>
    <submittedName>
        <fullName evidence="2">Uncharacterized protein</fullName>
    </submittedName>
</protein>
<evidence type="ECO:0000313" key="3">
    <source>
        <dbReference type="Proteomes" id="UP000018719"/>
    </source>
</evidence>
<dbReference type="AlphaFoldDB" id="V6H9A5"/>
<gene>
    <name evidence="2" type="ORF">LEP1GSC047_1930</name>
</gene>
<sequence>MFMSNYLTQMELYSDSSTCNSLNYKYFFKKFPDRNFSESPALRLAFFTVIVLLYRIFVDQVNPLDYLALSAWSVFNLQDCPNYEKFKCAIKI</sequence>
<dbReference type="STRING" id="1049790.LEP1GSC047_1930"/>
<name>V6H9A5_9LEPT</name>
<comment type="caution">
    <text evidence="2">The sequence shown here is derived from an EMBL/GenBank/DDBJ whole genome shotgun (WGS) entry which is preliminary data.</text>
</comment>
<evidence type="ECO:0000256" key="1">
    <source>
        <dbReference type="SAM" id="Phobius"/>
    </source>
</evidence>
<keyword evidence="1" id="KW-0812">Transmembrane</keyword>
<reference evidence="2 3" key="1">
    <citation type="submission" date="2013-05" db="EMBL/GenBank/DDBJ databases">
        <authorList>
            <person name="Harkins D.M."/>
            <person name="Durkin A.S."/>
            <person name="Brinkac L.M."/>
            <person name="Haft D.H."/>
            <person name="Selengut J.D."/>
            <person name="Sanka R."/>
            <person name="DePew J."/>
            <person name="Purushe J."/>
            <person name="Hartskeerl R.A."/>
            <person name="Ahmed A."/>
            <person name="van der Linden H."/>
            <person name="Goris M.G.A."/>
            <person name="Vinetz J.M."/>
            <person name="Sutton G.G."/>
            <person name="Nierman W.C."/>
            <person name="Fouts D.E."/>
        </authorList>
    </citation>
    <scope>NUCLEOTIDE SEQUENCE [LARGE SCALE GENOMIC DNA]</scope>
    <source>
        <strain evidence="2 3">10</strain>
    </source>
</reference>
<feature type="transmembrane region" description="Helical" evidence="1">
    <location>
        <begin position="40"/>
        <end position="57"/>
    </location>
</feature>
<keyword evidence="1" id="KW-1133">Transmembrane helix</keyword>
<dbReference type="Proteomes" id="UP000018719">
    <property type="component" value="Unassembled WGS sequence"/>
</dbReference>
<proteinExistence type="predicted"/>
<accession>V6H9A5</accession>
<keyword evidence="1" id="KW-0472">Membrane</keyword>
<evidence type="ECO:0000313" key="2">
    <source>
        <dbReference type="EMBL" id="EQA35502.1"/>
    </source>
</evidence>
<dbReference type="EMBL" id="AHMM02000025">
    <property type="protein sequence ID" value="EQA35502.1"/>
    <property type="molecule type" value="Genomic_DNA"/>
</dbReference>